<protein>
    <submittedName>
        <fullName evidence="11">Gas vesicle protein GvpN</fullName>
    </submittedName>
</protein>
<dbReference type="NCBIfam" id="TIGR02640">
    <property type="entry name" value="gas_vesic_GvpN"/>
    <property type="match status" value="1"/>
</dbReference>
<evidence type="ECO:0000256" key="2">
    <source>
        <dbReference type="ARBA" id="ARBA00009417"/>
    </source>
</evidence>
<dbReference type="Gene3D" id="3.40.50.300">
    <property type="entry name" value="P-loop containing nucleotide triphosphate hydrolases"/>
    <property type="match status" value="1"/>
</dbReference>
<organism evidence="11 12">
    <name type="scientific">Rhodoblastus sphagnicola</name>
    <dbReference type="NCBI Taxonomy" id="333368"/>
    <lineage>
        <taxon>Bacteria</taxon>
        <taxon>Pseudomonadati</taxon>
        <taxon>Pseudomonadota</taxon>
        <taxon>Alphaproteobacteria</taxon>
        <taxon>Hyphomicrobiales</taxon>
        <taxon>Rhodoblastaceae</taxon>
        <taxon>Rhodoblastus</taxon>
    </lineage>
</organism>
<dbReference type="InterPro" id="IPR027417">
    <property type="entry name" value="P-loop_NTPase"/>
</dbReference>
<evidence type="ECO:0000313" key="11">
    <source>
        <dbReference type="EMBL" id="PPQ27810.1"/>
    </source>
</evidence>
<dbReference type="PANTHER" id="PTHR42759:SF1">
    <property type="entry name" value="MAGNESIUM-CHELATASE SUBUNIT CHLD"/>
    <property type="match status" value="1"/>
</dbReference>
<proteinExistence type="inferred from homology"/>
<keyword evidence="4" id="KW-0547">Nucleotide-binding</keyword>
<keyword evidence="5" id="KW-0378">Hydrolase</keyword>
<evidence type="ECO:0000313" key="12">
    <source>
        <dbReference type="Proteomes" id="UP000239089"/>
    </source>
</evidence>
<dbReference type="Pfam" id="PF07728">
    <property type="entry name" value="AAA_5"/>
    <property type="match status" value="1"/>
</dbReference>
<dbReference type="AlphaFoldDB" id="A0A2S6MZN1"/>
<evidence type="ECO:0000256" key="4">
    <source>
        <dbReference type="ARBA" id="ARBA00022741"/>
    </source>
</evidence>
<dbReference type="GO" id="GO:0031412">
    <property type="term" value="P:gas vesicle organization"/>
    <property type="evidence" value="ECO:0007669"/>
    <property type="project" value="InterPro"/>
</dbReference>
<dbReference type="SMART" id="SM00382">
    <property type="entry name" value="AAA"/>
    <property type="match status" value="1"/>
</dbReference>
<keyword evidence="7" id="KW-0304">Gas vesicle</keyword>
<dbReference type="GO" id="GO:0031411">
    <property type="term" value="C:gas vesicle"/>
    <property type="evidence" value="ECO:0007669"/>
    <property type="project" value="UniProtKB-SubCell"/>
</dbReference>
<dbReference type="GO" id="GO:0005524">
    <property type="term" value="F:ATP binding"/>
    <property type="evidence" value="ECO:0007669"/>
    <property type="project" value="UniProtKB-KW"/>
</dbReference>
<evidence type="ECO:0000259" key="10">
    <source>
        <dbReference type="SMART" id="SM00382"/>
    </source>
</evidence>
<comment type="catalytic activity">
    <reaction evidence="9">
        <text>ATP + H2O = ADP + phosphate + H(+)</text>
        <dbReference type="Rhea" id="RHEA:13065"/>
        <dbReference type="ChEBI" id="CHEBI:15377"/>
        <dbReference type="ChEBI" id="CHEBI:15378"/>
        <dbReference type="ChEBI" id="CHEBI:30616"/>
        <dbReference type="ChEBI" id="CHEBI:43474"/>
        <dbReference type="ChEBI" id="CHEBI:456216"/>
    </reaction>
</comment>
<keyword evidence="3" id="KW-0963">Cytoplasm</keyword>
<evidence type="ECO:0000256" key="6">
    <source>
        <dbReference type="ARBA" id="ARBA00022840"/>
    </source>
</evidence>
<dbReference type="EMBL" id="NHSJ01000120">
    <property type="protein sequence ID" value="PPQ27810.1"/>
    <property type="molecule type" value="Genomic_DNA"/>
</dbReference>
<evidence type="ECO:0000256" key="7">
    <source>
        <dbReference type="ARBA" id="ARBA00022987"/>
    </source>
</evidence>
<comment type="caution">
    <text evidence="11">The sequence shown here is derived from an EMBL/GenBank/DDBJ whole genome shotgun (WGS) entry which is preliminary data.</text>
</comment>
<dbReference type="GO" id="GO:0016887">
    <property type="term" value="F:ATP hydrolysis activity"/>
    <property type="evidence" value="ECO:0007669"/>
    <property type="project" value="InterPro"/>
</dbReference>
<evidence type="ECO:0000256" key="1">
    <source>
        <dbReference type="ARBA" id="ARBA00004496"/>
    </source>
</evidence>
<dbReference type="InterPro" id="IPR050764">
    <property type="entry name" value="CbbQ/NirQ/NorQ/GpvN"/>
</dbReference>
<evidence type="ECO:0000256" key="5">
    <source>
        <dbReference type="ARBA" id="ARBA00022801"/>
    </source>
</evidence>
<keyword evidence="6" id="KW-0067">ATP-binding</keyword>
<dbReference type="Proteomes" id="UP000239089">
    <property type="component" value="Unassembled WGS sequence"/>
</dbReference>
<dbReference type="GO" id="GO:0005737">
    <property type="term" value="C:cytoplasm"/>
    <property type="evidence" value="ECO:0007669"/>
    <property type="project" value="UniProtKB-SubCell"/>
</dbReference>
<evidence type="ECO:0000256" key="8">
    <source>
        <dbReference type="ARBA" id="ARBA00035108"/>
    </source>
</evidence>
<keyword evidence="12" id="KW-1185">Reference proteome</keyword>
<dbReference type="InterPro" id="IPR003593">
    <property type="entry name" value="AAA+_ATPase"/>
</dbReference>
<dbReference type="InterPro" id="IPR011704">
    <property type="entry name" value="ATPase_dyneun-rel_AAA"/>
</dbReference>
<evidence type="ECO:0000256" key="3">
    <source>
        <dbReference type="ARBA" id="ARBA00022490"/>
    </source>
</evidence>
<accession>A0A2S6MZN1</accession>
<comment type="subcellular location">
    <subcellularLocation>
        <location evidence="1">Cytoplasm</location>
    </subcellularLocation>
    <subcellularLocation>
        <location evidence="8">Gas vesicle</location>
    </subcellularLocation>
</comment>
<comment type="similarity">
    <text evidence="2">Belongs to the CbbQ/NirQ/NorQ/GpvN family.</text>
</comment>
<feature type="domain" description="AAA+ ATPase" evidence="10">
    <location>
        <begin position="94"/>
        <end position="263"/>
    </location>
</feature>
<dbReference type="SUPFAM" id="SSF52540">
    <property type="entry name" value="P-loop containing nucleoside triphosphate hydrolases"/>
    <property type="match status" value="1"/>
</dbReference>
<gene>
    <name evidence="11" type="ORF">CCR94_19285</name>
</gene>
<dbReference type="InterPro" id="IPR013462">
    <property type="entry name" value="Gas-vesicle_GvpN"/>
</dbReference>
<reference evidence="11 12" key="1">
    <citation type="journal article" date="2018" name="Arch. Microbiol.">
        <title>New insights into the metabolic potential of the phototrophic purple bacterium Rhodopila globiformis DSM 161(T) from its draft genome sequence and evidence for a vanadium-dependent nitrogenase.</title>
        <authorList>
            <person name="Imhoff J.F."/>
            <person name="Rahn T."/>
            <person name="Kunzel S."/>
            <person name="Neulinger S.C."/>
        </authorList>
    </citation>
    <scope>NUCLEOTIDE SEQUENCE [LARGE SCALE GENOMIC DNA]</scope>
    <source>
        <strain evidence="11 12">DSM 16996</strain>
    </source>
</reference>
<evidence type="ECO:0000256" key="9">
    <source>
        <dbReference type="ARBA" id="ARBA00049360"/>
    </source>
</evidence>
<name>A0A2S6MZN1_9HYPH</name>
<sequence>MRLSRKAGVNGDFQSNRPFAANIQTTSKPLRKGAGRARPQNNSIEEACVNSIVDQMKDEKGQRAQAIMLRRREDLFENDRLKSIEARASSYLRAGVPVHFRGPAGTGKTTLAMQIAASFGVPTILITGDGWLTSDDLIGQETGRRHKHVVDNFVHNVRKVQTETSGLWADNALTTAIESGYTLIYDEFTRSPPRANTPLLMALEEGTVILPSRAGKDVYIRAHPDFRAIFTSNPEDYAGVMAPQDALLDRMITFDLTGHDHATEVGIVAAKSGLEAGACETIVSIVRALRFEGSARSSASLRAAIMIARIVKAEALLVSQREPRFVQLCVDVLEANSTKLKQDGRSAAVLERFLGKPPAVAAQKPNDSSAASAV</sequence>
<dbReference type="PANTHER" id="PTHR42759">
    <property type="entry name" value="MOXR FAMILY PROTEIN"/>
    <property type="match status" value="1"/>
</dbReference>